<proteinExistence type="inferred from homology"/>
<dbReference type="EMBL" id="UINC01012563">
    <property type="protein sequence ID" value="SVA54798.1"/>
    <property type="molecule type" value="Genomic_DNA"/>
</dbReference>
<dbReference type="GO" id="GO:0016787">
    <property type="term" value="F:hydrolase activity"/>
    <property type="evidence" value="ECO:0007669"/>
    <property type="project" value="InterPro"/>
</dbReference>
<sequence length="281" mass="32607">MTRFDFVDTHVHFYDMQHPELLYAHWRDKLQRLAERNYLAEDYVAETRNANVTKAVHVQAAIGSKDPVKETEWLQTAADRTGFPHGIVAYSDLSDPDVEAELERHCQFPNMRGVRDFSHGDYLVRSDFQRGFALLEKFDLRASMSVQWQDMDKLLDLASKFPNITIVPDHTGSPTERNPEYLEKWKKGMETVAQADNVRCKISGLGMSEPKWTAESIRPYVLHCIETFGVERSFFASNWPVDWLFSTYDYLVDAYHEITADFTDDERIALFSKTAETIYNI</sequence>
<dbReference type="InterPro" id="IPR052350">
    <property type="entry name" value="Metallo-dep_Lactonases"/>
</dbReference>
<gene>
    <name evidence="3" type="ORF">METZ01_LOCUS107652</name>
</gene>
<feature type="domain" description="Amidohydrolase-related" evidence="2">
    <location>
        <begin position="7"/>
        <end position="280"/>
    </location>
</feature>
<name>A0A381WRC9_9ZZZZ</name>
<dbReference type="PANTHER" id="PTHR43569">
    <property type="entry name" value="AMIDOHYDROLASE"/>
    <property type="match status" value="1"/>
</dbReference>
<dbReference type="AlphaFoldDB" id="A0A381WRC9"/>
<dbReference type="PANTHER" id="PTHR43569:SF1">
    <property type="entry name" value="BLL3371 PROTEIN"/>
    <property type="match status" value="1"/>
</dbReference>
<dbReference type="InterPro" id="IPR032466">
    <property type="entry name" value="Metal_Hydrolase"/>
</dbReference>
<accession>A0A381WRC9</accession>
<dbReference type="Pfam" id="PF04909">
    <property type="entry name" value="Amidohydro_2"/>
    <property type="match status" value="1"/>
</dbReference>
<organism evidence="3">
    <name type="scientific">marine metagenome</name>
    <dbReference type="NCBI Taxonomy" id="408172"/>
    <lineage>
        <taxon>unclassified sequences</taxon>
        <taxon>metagenomes</taxon>
        <taxon>ecological metagenomes</taxon>
    </lineage>
</organism>
<evidence type="ECO:0000313" key="3">
    <source>
        <dbReference type="EMBL" id="SVA54798.1"/>
    </source>
</evidence>
<dbReference type="InterPro" id="IPR006680">
    <property type="entry name" value="Amidohydro-rel"/>
</dbReference>
<protein>
    <recommendedName>
        <fullName evidence="2">Amidohydrolase-related domain-containing protein</fullName>
    </recommendedName>
</protein>
<evidence type="ECO:0000256" key="1">
    <source>
        <dbReference type="ARBA" id="ARBA00038310"/>
    </source>
</evidence>
<evidence type="ECO:0000259" key="2">
    <source>
        <dbReference type="Pfam" id="PF04909"/>
    </source>
</evidence>
<reference evidence="3" key="1">
    <citation type="submission" date="2018-05" db="EMBL/GenBank/DDBJ databases">
        <authorList>
            <person name="Lanie J.A."/>
            <person name="Ng W.-L."/>
            <person name="Kazmierczak K.M."/>
            <person name="Andrzejewski T.M."/>
            <person name="Davidsen T.M."/>
            <person name="Wayne K.J."/>
            <person name="Tettelin H."/>
            <person name="Glass J.I."/>
            <person name="Rusch D."/>
            <person name="Podicherti R."/>
            <person name="Tsui H.-C.T."/>
            <person name="Winkler M.E."/>
        </authorList>
    </citation>
    <scope>NUCLEOTIDE SEQUENCE</scope>
</reference>
<dbReference type="SUPFAM" id="SSF51556">
    <property type="entry name" value="Metallo-dependent hydrolases"/>
    <property type="match status" value="1"/>
</dbReference>
<comment type="similarity">
    <text evidence="1">Belongs to the metallo-dependent hydrolases superfamily.</text>
</comment>
<dbReference type="Gene3D" id="3.20.20.140">
    <property type="entry name" value="Metal-dependent hydrolases"/>
    <property type="match status" value="1"/>
</dbReference>